<proteinExistence type="predicted"/>
<feature type="chain" id="PRO_5031322408" evidence="1">
    <location>
        <begin position="27"/>
        <end position="214"/>
    </location>
</feature>
<dbReference type="Proteomes" id="UP000520767">
    <property type="component" value="Unassembled WGS sequence"/>
</dbReference>
<dbReference type="EMBL" id="JACHJQ010000005">
    <property type="protein sequence ID" value="MBB4908713.1"/>
    <property type="molecule type" value="Genomic_DNA"/>
</dbReference>
<accession>A0A7W7VFU9</accession>
<keyword evidence="3" id="KW-1185">Reference proteome</keyword>
<dbReference type="NCBIfam" id="NF038134">
    <property type="entry name" value="choice_anch_M"/>
    <property type="match status" value="1"/>
</dbReference>
<dbReference type="InterPro" id="IPR022435">
    <property type="entry name" value="Surface-anchored_actinobac"/>
</dbReference>
<comment type="caution">
    <text evidence="2">The sequence shown here is derived from an EMBL/GenBank/DDBJ whole genome shotgun (WGS) entry which is preliminary data.</text>
</comment>
<dbReference type="AlphaFoldDB" id="A0A7W7VFU9"/>
<dbReference type="RefSeq" id="WP_184812833.1">
    <property type="nucleotide sequence ID" value="NZ_JACHJQ010000005.1"/>
</dbReference>
<organism evidence="2 3">
    <name type="scientific">Actinophytocola algeriensis</name>
    <dbReference type="NCBI Taxonomy" id="1768010"/>
    <lineage>
        <taxon>Bacteria</taxon>
        <taxon>Bacillati</taxon>
        <taxon>Actinomycetota</taxon>
        <taxon>Actinomycetes</taxon>
        <taxon>Pseudonocardiales</taxon>
        <taxon>Pseudonocardiaceae</taxon>
    </lineage>
</organism>
<name>A0A7W7VFU9_9PSEU</name>
<reference evidence="2 3" key="1">
    <citation type="submission" date="2020-08" db="EMBL/GenBank/DDBJ databases">
        <title>Genomic Encyclopedia of Type Strains, Phase III (KMG-III): the genomes of soil and plant-associated and newly described type strains.</title>
        <authorList>
            <person name="Whitman W."/>
        </authorList>
    </citation>
    <scope>NUCLEOTIDE SEQUENCE [LARGE SCALE GENOMIC DNA]</scope>
    <source>
        <strain evidence="2 3">CECT 8960</strain>
    </source>
</reference>
<feature type="signal peptide" evidence="1">
    <location>
        <begin position="1"/>
        <end position="26"/>
    </location>
</feature>
<evidence type="ECO:0000256" key="1">
    <source>
        <dbReference type="SAM" id="SignalP"/>
    </source>
</evidence>
<protein>
    <submittedName>
        <fullName evidence="2">Surface-anchored protein</fullName>
    </submittedName>
</protein>
<evidence type="ECO:0000313" key="3">
    <source>
        <dbReference type="Proteomes" id="UP000520767"/>
    </source>
</evidence>
<dbReference type="NCBIfam" id="TIGR03769">
    <property type="entry name" value="P_ac_wall_RPT"/>
    <property type="match status" value="1"/>
</dbReference>
<keyword evidence="1" id="KW-0732">Signal</keyword>
<gene>
    <name evidence="2" type="ORF">FHR82_004966</name>
</gene>
<evidence type="ECO:0000313" key="2">
    <source>
        <dbReference type="EMBL" id="MBB4908713.1"/>
    </source>
</evidence>
<sequence>MRIRTAMLVPGLAALALVAGTVPATATGKVVLDQGHVDAVDIHYEDGALELHVHDDTVDPPVERDPADVILRALPESETTVPDDPAYAFLGRAGAPVWVLPQSGDPALLFPGLSTEELVPGVFTGDSVRLTLWRVRGPGALSVFTTDAVGAPTVLADSRDGGPDHIDLATGGHIHVNWAFTKPGWYKATFRATATLADGTPVASDPAVYTFYIG</sequence>